<accession>X8BEN3</accession>
<keyword evidence="1" id="KW-0489">Methyltransferase</keyword>
<gene>
    <name evidence="1" type="ORF">I553_6139</name>
</gene>
<dbReference type="PATRIC" id="fig|1299334.3.peg.4300"/>
<organism evidence="1">
    <name type="scientific">Mycobacterium xenopi 4042</name>
    <dbReference type="NCBI Taxonomy" id="1299334"/>
    <lineage>
        <taxon>Bacteria</taxon>
        <taxon>Bacillati</taxon>
        <taxon>Actinomycetota</taxon>
        <taxon>Actinomycetes</taxon>
        <taxon>Mycobacteriales</taxon>
        <taxon>Mycobacteriaceae</taxon>
        <taxon>Mycobacterium</taxon>
    </lineage>
</organism>
<dbReference type="GO" id="GO:0032259">
    <property type="term" value="P:methylation"/>
    <property type="evidence" value="ECO:0007669"/>
    <property type="project" value="UniProtKB-KW"/>
</dbReference>
<dbReference type="SUPFAM" id="SSF53335">
    <property type="entry name" value="S-adenosyl-L-methionine-dependent methyltransferases"/>
    <property type="match status" value="1"/>
</dbReference>
<dbReference type="AlphaFoldDB" id="X8BEN3"/>
<protein>
    <submittedName>
        <fullName evidence="1">Putative methyltransferase domain protein</fullName>
    </submittedName>
</protein>
<comment type="caution">
    <text evidence="1">The sequence shown here is derived from an EMBL/GenBank/DDBJ whole genome shotgun (WGS) entry which is preliminary data.</text>
</comment>
<dbReference type="Gene3D" id="3.40.50.150">
    <property type="entry name" value="Vaccinia Virus protein VP39"/>
    <property type="match status" value="1"/>
</dbReference>
<evidence type="ECO:0000313" key="1">
    <source>
        <dbReference type="EMBL" id="EUA42279.1"/>
    </source>
</evidence>
<dbReference type="GO" id="GO:0008168">
    <property type="term" value="F:methyltransferase activity"/>
    <property type="evidence" value="ECO:0007669"/>
    <property type="project" value="UniProtKB-KW"/>
</dbReference>
<reference evidence="1" key="1">
    <citation type="submission" date="2014-01" db="EMBL/GenBank/DDBJ databases">
        <authorList>
            <person name="Brown-Elliot B."/>
            <person name="Wallace R."/>
            <person name="Lenaerts A."/>
            <person name="Ordway D."/>
            <person name="DeGroote M.A."/>
            <person name="Parker T."/>
            <person name="Sizemore C."/>
            <person name="Tallon L.J."/>
            <person name="Sadzewicz L.K."/>
            <person name="Sengamalay N."/>
            <person name="Fraser C.M."/>
            <person name="Hine E."/>
            <person name="Shefchek K.A."/>
            <person name="Das S.P."/>
            <person name="Tettelin H."/>
        </authorList>
    </citation>
    <scope>NUCLEOTIDE SEQUENCE [LARGE SCALE GENOMIC DNA]</scope>
    <source>
        <strain evidence="1">4042</strain>
    </source>
</reference>
<proteinExistence type="predicted"/>
<dbReference type="InterPro" id="IPR029063">
    <property type="entry name" value="SAM-dependent_MTases_sf"/>
</dbReference>
<name>X8BEN3_MYCXE</name>
<dbReference type="EMBL" id="JAOB01000042">
    <property type="protein sequence ID" value="EUA42279.1"/>
    <property type="molecule type" value="Genomic_DNA"/>
</dbReference>
<keyword evidence="1" id="KW-0808">Transferase</keyword>
<sequence length="37" mass="3879">MLTVDFDRLGIGPGSAVIDVGCGAGRHSFEAYRRGPT</sequence>